<feature type="region of interest" description="Disordered" evidence="1">
    <location>
        <begin position="542"/>
        <end position="577"/>
    </location>
</feature>
<keyword evidence="3" id="KW-1185">Reference proteome</keyword>
<dbReference type="OrthoDB" id="5548359at2759"/>
<proteinExistence type="predicted"/>
<dbReference type="InParanoid" id="A7T0W2"/>
<evidence type="ECO:0008006" key="4">
    <source>
        <dbReference type="Google" id="ProtNLM"/>
    </source>
</evidence>
<evidence type="ECO:0000256" key="1">
    <source>
        <dbReference type="SAM" id="MobiDB-lite"/>
    </source>
</evidence>
<dbReference type="AlphaFoldDB" id="A7T0W2"/>
<name>A7T0W2_NEMVE</name>
<dbReference type="GO" id="GO:0032021">
    <property type="term" value="C:NELF complex"/>
    <property type="evidence" value="ECO:0000318"/>
    <property type="project" value="GO_Central"/>
</dbReference>
<dbReference type="PANTHER" id="PTHR13503">
    <property type="entry name" value="NEGATIVE ELONGATION FACTOR COMPLEX MEMBER B"/>
    <property type="match status" value="1"/>
</dbReference>
<protein>
    <recommendedName>
        <fullName evidence="4">Negative elongation factor B</fullName>
    </recommendedName>
</protein>
<dbReference type="FunCoup" id="A7T0W2">
    <property type="interactions" value="399"/>
</dbReference>
<dbReference type="eggNOG" id="ENOG502QTMJ">
    <property type="taxonomic scope" value="Eukaryota"/>
</dbReference>
<dbReference type="KEGG" id="nve:5501183"/>
<accession>A7T0W2</accession>
<dbReference type="Proteomes" id="UP000001593">
    <property type="component" value="Unassembled WGS sequence"/>
</dbReference>
<reference evidence="2 3" key="1">
    <citation type="journal article" date="2007" name="Science">
        <title>Sea anemone genome reveals ancestral eumetazoan gene repertoire and genomic organization.</title>
        <authorList>
            <person name="Putnam N.H."/>
            <person name="Srivastava M."/>
            <person name="Hellsten U."/>
            <person name="Dirks B."/>
            <person name="Chapman J."/>
            <person name="Salamov A."/>
            <person name="Terry A."/>
            <person name="Shapiro H."/>
            <person name="Lindquist E."/>
            <person name="Kapitonov V.V."/>
            <person name="Jurka J."/>
            <person name="Genikhovich G."/>
            <person name="Grigoriev I.V."/>
            <person name="Lucas S.M."/>
            <person name="Steele R.E."/>
            <person name="Finnerty J.R."/>
            <person name="Technau U."/>
            <person name="Martindale M.Q."/>
            <person name="Rokhsar D.S."/>
        </authorList>
    </citation>
    <scope>NUCLEOTIDE SEQUENCE [LARGE SCALE GENOMIC DNA]</scope>
    <source>
        <strain evidence="3">CH2 X CH6</strain>
    </source>
</reference>
<dbReference type="OMA" id="VRQQIWL"/>
<evidence type="ECO:0000313" key="2">
    <source>
        <dbReference type="EMBL" id="EDO30397.1"/>
    </source>
</evidence>
<evidence type="ECO:0000313" key="3">
    <source>
        <dbReference type="Proteomes" id="UP000001593"/>
    </source>
</evidence>
<dbReference type="PANTHER" id="PTHR13503:SF3">
    <property type="entry name" value="NEGATIVE ELONGATION FACTOR B"/>
    <property type="match status" value="1"/>
</dbReference>
<dbReference type="EMBL" id="DS470055">
    <property type="protein sequence ID" value="EDO30397.1"/>
    <property type="molecule type" value="Genomic_DNA"/>
</dbReference>
<dbReference type="PhylomeDB" id="A7T0W2"/>
<dbReference type="GO" id="GO:0034244">
    <property type="term" value="P:negative regulation of transcription elongation by RNA polymerase II"/>
    <property type="evidence" value="ECO:0000318"/>
    <property type="project" value="GO_Central"/>
</dbReference>
<dbReference type="Pfam" id="PF06209">
    <property type="entry name" value="COBRA1"/>
    <property type="match status" value="1"/>
</dbReference>
<feature type="compositionally biased region" description="Low complexity" evidence="1">
    <location>
        <begin position="549"/>
        <end position="569"/>
    </location>
</feature>
<gene>
    <name evidence="2" type="ORF">NEMVEDRAFT_v1g195244</name>
</gene>
<sequence>MAGFERAGLPGIEHLRQALSNSSDLAATIESFQHDNGILLPSLQSALPFLDLHGVRRLDFHSSVMEHLRESVLEKVKDLSTQKLEEILEQSFPFIHVKELRPVVVAVMKHLPKINDECLEHIANDAKLYEDCPIEVKRQIWSKHHHLFGDAVGPLLNQYIEAKYTLLHSTEAHNSHSFFSVPSKTRRQHAIVQGLAKMIGKSLSLYNLVLQFLRTLFLRANEVHYCTLRSELLMAVHDLEVKDIKDVDPCHKFTWCLDACIREKSIEGKRVRELQGFLEMAKNGEERVLGDIAMILCDPFAINTIAKSIIKLLHRLANTDTLPRTSEDITFLLRLLNLGVSAWDMIEKQAFKEIPVNDELASKFLPFIMSLMVDSSLNTLNGKVPEDDIEEGLVSDGRHLAHHFMHMMVSNKVAFKLAWCFMLHLLHQKDKAAVFHALPWYVSPCQAHPLDEIELHILVTALVGMQEEFNQSEFCDLIFDNFLLGLTSQTFAVRHTLRLLWYVYPKMDSHKVIHILTSTQPTSEHPDTIHELHALLVDRIANSNPSTPGSSQDQPSSVSSLGSSSHSPLEYIQPSST</sequence>
<dbReference type="HOGENOM" id="CLU_037919_0_0_1"/>
<organism evidence="2 3">
    <name type="scientific">Nematostella vectensis</name>
    <name type="common">Starlet sea anemone</name>
    <dbReference type="NCBI Taxonomy" id="45351"/>
    <lineage>
        <taxon>Eukaryota</taxon>
        <taxon>Metazoa</taxon>
        <taxon>Cnidaria</taxon>
        <taxon>Anthozoa</taxon>
        <taxon>Hexacorallia</taxon>
        <taxon>Actiniaria</taxon>
        <taxon>Edwardsiidae</taxon>
        <taxon>Nematostella</taxon>
    </lineage>
</organism>
<dbReference type="STRING" id="45351.A7T0W2"/>
<dbReference type="InterPro" id="IPR010405">
    <property type="entry name" value="COBRA1"/>
</dbReference>